<evidence type="ECO:0000259" key="9">
    <source>
        <dbReference type="PROSITE" id="PS50850"/>
    </source>
</evidence>
<evidence type="ECO:0000256" key="3">
    <source>
        <dbReference type="ARBA" id="ARBA00022475"/>
    </source>
</evidence>
<dbReference type="AlphaFoldDB" id="A0A7H8NGW3"/>
<feature type="transmembrane region" description="Helical" evidence="8">
    <location>
        <begin position="356"/>
        <end position="377"/>
    </location>
</feature>
<sequence length="451" mass="46894">MTDQTTRVDREPPASRARPPGAGGRAWLAIALGVAAVGWGANQFAPLLLMYRSELGVSTATVQATYALYAIGLIPGLLLGGPLSDRYGRRRMLAPALGVSALASGLLMLADSGLAWLFVGRLVAGVASGAAFSAGTAWIKELTVHGSGQDAHVGARRATIGMTTGFAVGPLVAGLLAQWAPHPIVTSYVPHVLLALVALPLVLRAPETRQAEANTVLWARPRLSRESGRRFRLVVVPLAPWVFGASSIALAYLPGLVREELGDDALLFSAVVTALTMVAGILVQPLARRVSRPDKPYLIATALGIVVIGLVLGAIAAADARWWLVAAAALVLGAGYGCCLVYGLMEVQRMAGPENLGRLTAIFQAIAYLGFGAPYLLAVAEHALSVSALLVLTAVLAVLTLVWTTYRVAREPARAPESQGSAPLAPEAVRTDADGSRAARGARGPADRGRG</sequence>
<feature type="transmembrane region" description="Helical" evidence="8">
    <location>
        <begin position="322"/>
        <end position="344"/>
    </location>
</feature>
<feature type="transmembrane region" description="Helical" evidence="8">
    <location>
        <begin position="116"/>
        <end position="139"/>
    </location>
</feature>
<feature type="transmembrane region" description="Helical" evidence="8">
    <location>
        <begin position="297"/>
        <end position="316"/>
    </location>
</feature>
<comment type="subcellular location">
    <subcellularLocation>
        <location evidence="1">Cell membrane</location>
        <topology evidence="1">Multi-pass membrane protein</topology>
    </subcellularLocation>
</comment>
<dbReference type="InterPro" id="IPR005829">
    <property type="entry name" value="Sugar_transporter_CS"/>
</dbReference>
<evidence type="ECO:0000256" key="1">
    <source>
        <dbReference type="ARBA" id="ARBA00004651"/>
    </source>
</evidence>
<keyword evidence="4 8" id="KW-0812">Transmembrane</keyword>
<dbReference type="GO" id="GO:0022857">
    <property type="term" value="F:transmembrane transporter activity"/>
    <property type="evidence" value="ECO:0007669"/>
    <property type="project" value="InterPro"/>
</dbReference>
<proteinExistence type="predicted"/>
<reference evidence="10 11" key="1">
    <citation type="submission" date="2020-06" db="EMBL/GenBank/DDBJ databases">
        <title>Genome mining for natural products.</title>
        <authorList>
            <person name="Zhang B."/>
            <person name="Shi J."/>
            <person name="Ge H."/>
        </authorList>
    </citation>
    <scope>NUCLEOTIDE SEQUENCE [LARGE SCALE GENOMIC DNA]</scope>
    <source>
        <strain evidence="10 11">NA00687</strain>
    </source>
</reference>
<feature type="transmembrane region" description="Helical" evidence="8">
    <location>
        <begin position="231"/>
        <end position="253"/>
    </location>
</feature>
<dbReference type="InterPro" id="IPR011701">
    <property type="entry name" value="MFS"/>
</dbReference>
<dbReference type="PROSITE" id="PS00216">
    <property type="entry name" value="SUGAR_TRANSPORT_1"/>
    <property type="match status" value="1"/>
</dbReference>
<feature type="transmembrane region" description="Helical" evidence="8">
    <location>
        <begin position="383"/>
        <end position="404"/>
    </location>
</feature>
<accession>A0A7H8NGW3</accession>
<feature type="transmembrane region" description="Helical" evidence="8">
    <location>
        <begin position="92"/>
        <end position="110"/>
    </location>
</feature>
<gene>
    <name evidence="10" type="ORF">HUT08_33575</name>
</gene>
<dbReference type="InterPro" id="IPR036259">
    <property type="entry name" value="MFS_trans_sf"/>
</dbReference>
<dbReference type="InterPro" id="IPR020846">
    <property type="entry name" value="MFS_dom"/>
</dbReference>
<dbReference type="PANTHER" id="PTHR23517:SF13">
    <property type="entry name" value="MAJOR FACILITATOR SUPERFAMILY MFS_1"/>
    <property type="match status" value="1"/>
</dbReference>
<evidence type="ECO:0000256" key="7">
    <source>
        <dbReference type="SAM" id="MobiDB-lite"/>
    </source>
</evidence>
<dbReference type="GO" id="GO:0005886">
    <property type="term" value="C:plasma membrane"/>
    <property type="evidence" value="ECO:0007669"/>
    <property type="project" value="UniProtKB-SubCell"/>
</dbReference>
<evidence type="ECO:0000256" key="8">
    <source>
        <dbReference type="SAM" id="Phobius"/>
    </source>
</evidence>
<feature type="domain" description="Major facilitator superfamily (MFS) profile" evidence="9">
    <location>
        <begin position="26"/>
        <end position="412"/>
    </location>
</feature>
<dbReference type="Proteomes" id="UP000509303">
    <property type="component" value="Chromosome"/>
</dbReference>
<dbReference type="Pfam" id="PF07690">
    <property type="entry name" value="MFS_1"/>
    <property type="match status" value="1"/>
</dbReference>
<dbReference type="InterPro" id="IPR050171">
    <property type="entry name" value="MFS_Transporters"/>
</dbReference>
<evidence type="ECO:0000256" key="5">
    <source>
        <dbReference type="ARBA" id="ARBA00022989"/>
    </source>
</evidence>
<feature type="transmembrane region" description="Helical" evidence="8">
    <location>
        <begin position="160"/>
        <end position="179"/>
    </location>
</feature>
<name>A0A7H8NGW3_9ACTN</name>
<feature type="transmembrane region" description="Helical" evidence="8">
    <location>
        <begin position="185"/>
        <end position="203"/>
    </location>
</feature>
<keyword evidence="11" id="KW-1185">Reference proteome</keyword>
<evidence type="ECO:0000256" key="4">
    <source>
        <dbReference type="ARBA" id="ARBA00022692"/>
    </source>
</evidence>
<evidence type="ECO:0000256" key="2">
    <source>
        <dbReference type="ARBA" id="ARBA00022448"/>
    </source>
</evidence>
<feature type="region of interest" description="Disordered" evidence="7">
    <location>
        <begin position="413"/>
        <end position="451"/>
    </location>
</feature>
<dbReference type="PROSITE" id="PS50850">
    <property type="entry name" value="MFS"/>
    <property type="match status" value="1"/>
</dbReference>
<dbReference type="Gene3D" id="1.20.1250.20">
    <property type="entry name" value="MFS general substrate transporter like domains"/>
    <property type="match status" value="2"/>
</dbReference>
<keyword evidence="6 8" id="KW-0472">Membrane</keyword>
<feature type="transmembrane region" description="Helical" evidence="8">
    <location>
        <begin position="265"/>
        <end position="285"/>
    </location>
</feature>
<organism evidence="10 11">
    <name type="scientific">Streptomyces buecherae</name>
    <dbReference type="NCBI Taxonomy" id="2763006"/>
    <lineage>
        <taxon>Bacteria</taxon>
        <taxon>Bacillati</taxon>
        <taxon>Actinomycetota</taxon>
        <taxon>Actinomycetes</taxon>
        <taxon>Kitasatosporales</taxon>
        <taxon>Streptomycetaceae</taxon>
        <taxon>Streptomyces</taxon>
    </lineage>
</organism>
<evidence type="ECO:0000313" key="10">
    <source>
        <dbReference type="EMBL" id="QKW53660.1"/>
    </source>
</evidence>
<evidence type="ECO:0000313" key="11">
    <source>
        <dbReference type="Proteomes" id="UP000509303"/>
    </source>
</evidence>
<keyword evidence="2" id="KW-0813">Transport</keyword>
<dbReference type="RefSeq" id="WP_176165365.1">
    <property type="nucleotide sequence ID" value="NZ_CP054929.1"/>
</dbReference>
<protein>
    <submittedName>
        <fullName evidence="10">MFS transporter</fullName>
    </submittedName>
</protein>
<evidence type="ECO:0000256" key="6">
    <source>
        <dbReference type="ARBA" id="ARBA00023136"/>
    </source>
</evidence>
<keyword evidence="5 8" id="KW-1133">Transmembrane helix</keyword>
<keyword evidence="3" id="KW-1003">Cell membrane</keyword>
<dbReference type="SUPFAM" id="SSF103473">
    <property type="entry name" value="MFS general substrate transporter"/>
    <property type="match status" value="1"/>
</dbReference>
<feature type="transmembrane region" description="Helical" evidence="8">
    <location>
        <begin position="26"/>
        <end position="51"/>
    </location>
</feature>
<dbReference type="PANTHER" id="PTHR23517">
    <property type="entry name" value="RESISTANCE PROTEIN MDTM, PUTATIVE-RELATED-RELATED"/>
    <property type="match status" value="1"/>
</dbReference>
<dbReference type="EMBL" id="CP054929">
    <property type="protein sequence ID" value="QKW53660.1"/>
    <property type="molecule type" value="Genomic_DNA"/>
</dbReference>
<feature type="compositionally biased region" description="Basic and acidic residues" evidence="7">
    <location>
        <begin position="1"/>
        <end position="13"/>
    </location>
</feature>
<feature type="region of interest" description="Disordered" evidence="7">
    <location>
        <begin position="1"/>
        <end position="22"/>
    </location>
</feature>
<feature type="transmembrane region" description="Helical" evidence="8">
    <location>
        <begin position="63"/>
        <end position="80"/>
    </location>
</feature>